<dbReference type="HAMAP" id="MF_00373">
    <property type="entry name" value="Ribosomal_bL28"/>
    <property type="match status" value="1"/>
</dbReference>
<comment type="similarity">
    <text evidence="1 5">Belongs to the bacterial ribosomal protein bL28 family.</text>
</comment>
<comment type="caution">
    <text evidence="6">The sequence shown here is derived from an EMBL/GenBank/DDBJ whole genome shotgun (WGS) entry which is preliminary data.</text>
</comment>
<protein>
    <recommendedName>
        <fullName evidence="4 5">Large ribosomal subunit protein bL28</fullName>
    </recommendedName>
</protein>
<reference evidence="6" key="2">
    <citation type="submission" date="2020-09" db="EMBL/GenBank/DDBJ databases">
        <authorList>
            <person name="Sun Q."/>
            <person name="Zhou Y."/>
        </authorList>
    </citation>
    <scope>NUCLEOTIDE SEQUENCE</scope>
    <source>
        <strain evidence="6">CGMCC 1.15343</strain>
    </source>
</reference>
<keyword evidence="7" id="KW-1185">Reference proteome</keyword>
<evidence type="ECO:0000256" key="2">
    <source>
        <dbReference type="ARBA" id="ARBA00022980"/>
    </source>
</evidence>
<accession>A0A916TZ33</accession>
<evidence type="ECO:0000256" key="5">
    <source>
        <dbReference type="HAMAP-Rule" id="MF_00373"/>
    </source>
</evidence>
<dbReference type="InterPro" id="IPR001383">
    <property type="entry name" value="Ribosomal_bL28_bact-type"/>
</dbReference>
<dbReference type="NCBIfam" id="TIGR00009">
    <property type="entry name" value="L28"/>
    <property type="match status" value="1"/>
</dbReference>
<evidence type="ECO:0000256" key="4">
    <source>
        <dbReference type="ARBA" id="ARBA00035174"/>
    </source>
</evidence>
<dbReference type="Pfam" id="PF00830">
    <property type="entry name" value="Ribosomal_L28"/>
    <property type="match status" value="1"/>
</dbReference>
<keyword evidence="2 5" id="KW-0689">Ribosomal protein</keyword>
<evidence type="ECO:0000256" key="1">
    <source>
        <dbReference type="ARBA" id="ARBA00008760"/>
    </source>
</evidence>
<dbReference type="PANTHER" id="PTHR13528">
    <property type="entry name" value="39S RIBOSOMAL PROTEIN L28, MITOCHONDRIAL"/>
    <property type="match status" value="1"/>
</dbReference>
<dbReference type="InterPro" id="IPR034704">
    <property type="entry name" value="Ribosomal_bL28/bL31-like_sf"/>
</dbReference>
<organism evidence="6 7">
    <name type="scientific">Pedobacter quisquiliarum</name>
    <dbReference type="NCBI Taxonomy" id="1834438"/>
    <lineage>
        <taxon>Bacteria</taxon>
        <taxon>Pseudomonadati</taxon>
        <taxon>Bacteroidota</taxon>
        <taxon>Sphingobacteriia</taxon>
        <taxon>Sphingobacteriales</taxon>
        <taxon>Sphingobacteriaceae</taxon>
        <taxon>Pedobacter</taxon>
    </lineage>
</organism>
<gene>
    <name evidence="5 6" type="primary">rpmB</name>
    <name evidence="6" type="ORF">GCM10011387_00530</name>
</gene>
<dbReference type="InterPro" id="IPR026569">
    <property type="entry name" value="Ribosomal_bL28"/>
</dbReference>
<dbReference type="EMBL" id="BMIL01000001">
    <property type="protein sequence ID" value="GGC51055.1"/>
    <property type="molecule type" value="Genomic_DNA"/>
</dbReference>
<evidence type="ECO:0000313" key="7">
    <source>
        <dbReference type="Proteomes" id="UP000651668"/>
    </source>
</evidence>
<keyword evidence="3 5" id="KW-0687">Ribonucleoprotein</keyword>
<name>A0A916TZ33_9SPHI</name>
<dbReference type="Gene3D" id="2.30.170.40">
    <property type="entry name" value="Ribosomal protein L28/L24"/>
    <property type="match status" value="1"/>
</dbReference>
<evidence type="ECO:0000256" key="3">
    <source>
        <dbReference type="ARBA" id="ARBA00023274"/>
    </source>
</evidence>
<dbReference type="AlphaFoldDB" id="A0A916TZ33"/>
<proteinExistence type="inferred from homology"/>
<dbReference type="PANTHER" id="PTHR13528:SF2">
    <property type="entry name" value="LARGE RIBOSOMAL SUBUNIT PROTEIN BL28M"/>
    <property type="match status" value="1"/>
</dbReference>
<sequence>MHTLKRIKRLIFNTIFKGMSRVCDLTGKMAMSGFNVSHSNVKTKRKFYPNLQLQKFYIPEEDRWITLKVSTSAIKTINKIGISEAINRFMKKGFL</sequence>
<dbReference type="Proteomes" id="UP000651668">
    <property type="component" value="Unassembled WGS sequence"/>
</dbReference>
<dbReference type="InterPro" id="IPR037147">
    <property type="entry name" value="Ribosomal_bL28_sf"/>
</dbReference>
<dbReference type="GO" id="GO:0003735">
    <property type="term" value="F:structural constituent of ribosome"/>
    <property type="evidence" value="ECO:0007669"/>
    <property type="project" value="InterPro"/>
</dbReference>
<reference evidence="6" key="1">
    <citation type="journal article" date="2014" name="Int. J. Syst. Evol. Microbiol.">
        <title>Complete genome sequence of Corynebacterium casei LMG S-19264T (=DSM 44701T), isolated from a smear-ripened cheese.</title>
        <authorList>
            <consortium name="US DOE Joint Genome Institute (JGI-PGF)"/>
            <person name="Walter F."/>
            <person name="Albersmeier A."/>
            <person name="Kalinowski J."/>
            <person name="Ruckert C."/>
        </authorList>
    </citation>
    <scope>NUCLEOTIDE SEQUENCE</scope>
    <source>
        <strain evidence="6">CGMCC 1.15343</strain>
    </source>
</reference>
<dbReference type="GO" id="GO:0006412">
    <property type="term" value="P:translation"/>
    <property type="evidence" value="ECO:0007669"/>
    <property type="project" value="UniProtKB-UniRule"/>
</dbReference>
<dbReference type="GO" id="GO:0005840">
    <property type="term" value="C:ribosome"/>
    <property type="evidence" value="ECO:0007669"/>
    <property type="project" value="UniProtKB-KW"/>
</dbReference>
<dbReference type="SUPFAM" id="SSF143800">
    <property type="entry name" value="L28p-like"/>
    <property type="match status" value="1"/>
</dbReference>
<evidence type="ECO:0000313" key="6">
    <source>
        <dbReference type="EMBL" id="GGC51055.1"/>
    </source>
</evidence>
<dbReference type="GO" id="GO:1990904">
    <property type="term" value="C:ribonucleoprotein complex"/>
    <property type="evidence" value="ECO:0007669"/>
    <property type="project" value="UniProtKB-KW"/>
</dbReference>